<dbReference type="PROSITE" id="PS51257">
    <property type="entry name" value="PROKAR_LIPOPROTEIN"/>
    <property type="match status" value="1"/>
</dbReference>
<dbReference type="InterPro" id="IPR012910">
    <property type="entry name" value="Plug_dom"/>
</dbReference>
<dbReference type="InterPro" id="IPR008969">
    <property type="entry name" value="CarboxyPept-like_regulatory"/>
</dbReference>
<keyword evidence="7 8" id="KW-0998">Cell outer membrane</keyword>
<evidence type="ECO:0000256" key="7">
    <source>
        <dbReference type="ARBA" id="ARBA00023237"/>
    </source>
</evidence>
<evidence type="ECO:0000313" key="13">
    <source>
        <dbReference type="EMBL" id="PWK29436.1"/>
    </source>
</evidence>
<evidence type="ECO:0000256" key="5">
    <source>
        <dbReference type="ARBA" id="ARBA00023077"/>
    </source>
</evidence>
<evidence type="ECO:0000256" key="2">
    <source>
        <dbReference type="ARBA" id="ARBA00022448"/>
    </source>
</evidence>
<feature type="signal peptide" evidence="10">
    <location>
        <begin position="1"/>
        <end position="21"/>
    </location>
</feature>
<keyword evidence="14" id="KW-1185">Reference proteome</keyword>
<dbReference type="InterPro" id="IPR023997">
    <property type="entry name" value="TonB-dep_OMP_SusC/RagA_CS"/>
</dbReference>
<dbReference type="RefSeq" id="WP_109741057.1">
    <property type="nucleotide sequence ID" value="NZ_QGGO01000001.1"/>
</dbReference>
<comment type="subcellular location">
    <subcellularLocation>
        <location evidence="1 8">Cell outer membrane</location>
        <topology evidence="1 8">Multi-pass membrane protein</topology>
    </subcellularLocation>
</comment>
<protein>
    <submittedName>
        <fullName evidence="13">TonB-linked SusC/RagA family outer membrane protein</fullName>
    </submittedName>
</protein>
<dbReference type="Pfam" id="PF07715">
    <property type="entry name" value="Plug"/>
    <property type="match status" value="1"/>
</dbReference>
<evidence type="ECO:0000313" key="14">
    <source>
        <dbReference type="Proteomes" id="UP000245489"/>
    </source>
</evidence>
<dbReference type="Gene3D" id="2.170.130.10">
    <property type="entry name" value="TonB-dependent receptor, plug domain"/>
    <property type="match status" value="1"/>
</dbReference>
<dbReference type="Pfam" id="PF13715">
    <property type="entry name" value="CarbopepD_reg_2"/>
    <property type="match status" value="1"/>
</dbReference>
<proteinExistence type="inferred from homology"/>
<dbReference type="InterPro" id="IPR037066">
    <property type="entry name" value="Plug_dom_sf"/>
</dbReference>
<keyword evidence="6 8" id="KW-0472">Membrane</keyword>
<dbReference type="Gene3D" id="2.40.170.20">
    <property type="entry name" value="TonB-dependent receptor, beta-barrel domain"/>
    <property type="match status" value="1"/>
</dbReference>
<dbReference type="AlphaFoldDB" id="A0A316EEJ2"/>
<feature type="domain" description="TonB-dependent receptor-like beta-barrel" evidence="11">
    <location>
        <begin position="437"/>
        <end position="995"/>
    </location>
</feature>
<dbReference type="InterPro" id="IPR039426">
    <property type="entry name" value="TonB-dep_rcpt-like"/>
</dbReference>
<keyword evidence="10" id="KW-0732">Signal</keyword>
<feature type="domain" description="TonB-dependent receptor plug" evidence="12">
    <location>
        <begin position="116"/>
        <end position="234"/>
    </location>
</feature>
<dbReference type="GO" id="GO:0009279">
    <property type="term" value="C:cell outer membrane"/>
    <property type="evidence" value="ECO:0007669"/>
    <property type="project" value="UniProtKB-SubCell"/>
</dbReference>
<dbReference type="Gene3D" id="2.60.40.1120">
    <property type="entry name" value="Carboxypeptidase-like, regulatory domain"/>
    <property type="match status" value="1"/>
</dbReference>
<dbReference type="OrthoDB" id="9768177at2"/>
<evidence type="ECO:0000259" key="11">
    <source>
        <dbReference type="Pfam" id="PF00593"/>
    </source>
</evidence>
<keyword evidence="2 8" id="KW-0813">Transport</keyword>
<dbReference type="InterPro" id="IPR036942">
    <property type="entry name" value="Beta-barrel_TonB_sf"/>
</dbReference>
<dbReference type="SUPFAM" id="SSF56935">
    <property type="entry name" value="Porins"/>
    <property type="match status" value="1"/>
</dbReference>
<dbReference type="InterPro" id="IPR023996">
    <property type="entry name" value="TonB-dep_OMP_SusC/RagA"/>
</dbReference>
<accession>A0A316EEJ2</accession>
<keyword evidence="4 8" id="KW-0812">Transmembrane</keyword>
<feature type="chain" id="PRO_5016451649" evidence="10">
    <location>
        <begin position="22"/>
        <end position="1040"/>
    </location>
</feature>
<evidence type="ECO:0000256" key="8">
    <source>
        <dbReference type="PROSITE-ProRule" id="PRU01360"/>
    </source>
</evidence>
<evidence type="ECO:0000259" key="12">
    <source>
        <dbReference type="Pfam" id="PF07715"/>
    </source>
</evidence>
<evidence type="ECO:0000256" key="3">
    <source>
        <dbReference type="ARBA" id="ARBA00022452"/>
    </source>
</evidence>
<name>A0A316EEJ2_9BACT</name>
<dbReference type="PROSITE" id="PS52016">
    <property type="entry name" value="TONB_DEPENDENT_REC_3"/>
    <property type="match status" value="1"/>
</dbReference>
<keyword evidence="3 8" id="KW-1134">Transmembrane beta strand</keyword>
<gene>
    <name evidence="13" type="ORF">LV89_00276</name>
</gene>
<dbReference type="NCBIfam" id="TIGR04057">
    <property type="entry name" value="SusC_RagA_signa"/>
    <property type="match status" value="1"/>
</dbReference>
<evidence type="ECO:0000256" key="9">
    <source>
        <dbReference type="RuleBase" id="RU003357"/>
    </source>
</evidence>
<comment type="similarity">
    <text evidence="8 9">Belongs to the TonB-dependent receptor family.</text>
</comment>
<sequence>MNKRLLFSLIMFLGCTLSMIAQDRRITGKVVSAGDGSPLPGVSVQLKGTSKGTSTDAAGNYAISIPTGKGSIEFRSVGFSSKTVEIGGQSTVNVALLESENSLGEVVVVGYGTQIKRELTGNIAKIKSSEIADMPVTSFDQTIQGKAAGVLVNAGSGKLGQGIRINVRGQSSISANTQPLYVIDGIPMTTADLSAQFGSTNPLADINPQDIESLDILKDASASAIYGSRGANGVVIITTKKGKAGLTRVNFGYQTGSSTPTKKLQFLNTEQYVKFYNQAAANSDRIDDYQDPNDPDSYRYYMNSFYETQGLGTFGTGTQASTNWGDLAYQDAPMSQYDINISSGSDKTTLYLSGQYLTQKGILVGNGLNRATGRINLTHKLSDKFDLGVSVAMSRSVNNRISGDRQFDNPMQMVALPPMTPSIDPTTNLPVGTAPGDVSIPSYYNPLVNIGNAFYNTTVNRNISSVFGQYKLTKNLLFRSEFGVDVLNQLEEQYSNSKTARNSGVPGGIGRSRTVGIENLNTNNFFAFNEIFGKHTVDATLGMSYQNSVTKRHFIEGQDFPSDAYQTIFTAARKTDGESSETAFSFLSYFARVNYKFSDRYLVGLSARIDGSSRFGANNRYGFFPAASAGWVLSEEDFLKNNKAVSFLKLRASYGRTGNAEISTTGGGLSGTGTNTQNFPQRGLFAGDAGYGATPGQRPVQLANPDLSWEITDQFDIGIDYGFLNNRISGEIDYYQKNTSNLLLNVNVPATTGFASITKNVGKLVNKGFEFVVNTDNLVGDFKWSTRINAAYNMNKITDIQGQIIEGGLNNMSRAVEGEPIGTFFTAEYAGVDPANGDALWYKNTKNADGSLDRTTTNSYNQAQRVVVGKPLPDWVGGITNTFSYKGLELSVFFNGQFGNQLNFYGVGRYSSANGRFEDNQTVDQLAAWTKDNPNTNVPEARLFFNNGAQPSSRFILDGSYVRLRNITLAYNLPKSIINKAKISSLRVYLTGQNLATFTNYAGWDPEVNADDVVTNIAQGYDFYTAPQARTITFGLNLGF</sequence>
<dbReference type="SUPFAM" id="SSF49464">
    <property type="entry name" value="Carboxypeptidase regulatory domain-like"/>
    <property type="match status" value="1"/>
</dbReference>
<evidence type="ECO:0000256" key="1">
    <source>
        <dbReference type="ARBA" id="ARBA00004571"/>
    </source>
</evidence>
<dbReference type="Pfam" id="PF00593">
    <property type="entry name" value="TonB_dep_Rec_b-barrel"/>
    <property type="match status" value="1"/>
</dbReference>
<evidence type="ECO:0000256" key="4">
    <source>
        <dbReference type="ARBA" id="ARBA00022692"/>
    </source>
</evidence>
<dbReference type="EMBL" id="QGGO01000001">
    <property type="protein sequence ID" value="PWK29436.1"/>
    <property type="molecule type" value="Genomic_DNA"/>
</dbReference>
<comment type="caution">
    <text evidence="13">The sequence shown here is derived from an EMBL/GenBank/DDBJ whole genome shotgun (WGS) entry which is preliminary data.</text>
</comment>
<dbReference type="InterPro" id="IPR000531">
    <property type="entry name" value="Beta-barrel_TonB"/>
</dbReference>
<keyword evidence="5 9" id="KW-0798">TonB box</keyword>
<evidence type="ECO:0000256" key="6">
    <source>
        <dbReference type="ARBA" id="ARBA00023136"/>
    </source>
</evidence>
<dbReference type="Proteomes" id="UP000245489">
    <property type="component" value="Unassembled WGS sequence"/>
</dbReference>
<organism evidence="13 14">
    <name type="scientific">Arcicella aurantiaca</name>
    <dbReference type="NCBI Taxonomy" id="591202"/>
    <lineage>
        <taxon>Bacteria</taxon>
        <taxon>Pseudomonadati</taxon>
        <taxon>Bacteroidota</taxon>
        <taxon>Cytophagia</taxon>
        <taxon>Cytophagales</taxon>
        <taxon>Flectobacillaceae</taxon>
        <taxon>Arcicella</taxon>
    </lineage>
</organism>
<evidence type="ECO:0000256" key="10">
    <source>
        <dbReference type="SAM" id="SignalP"/>
    </source>
</evidence>
<reference evidence="13 14" key="1">
    <citation type="submission" date="2018-05" db="EMBL/GenBank/DDBJ databases">
        <title>Genomic Encyclopedia of Archaeal and Bacterial Type Strains, Phase II (KMG-II): from individual species to whole genera.</title>
        <authorList>
            <person name="Goeker M."/>
        </authorList>
    </citation>
    <scope>NUCLEOTIDE SEQUENCE [LARGE SCALE GENOMIC DNA]</scope>
    <source>
        <strain evidence="13 14">DSM 22214</strain>
    </source>
</reference>
<dbReference type="NCBIfam" id="TIGR04056">
    <property type="entry name" value="OMP_RagA_SusC"/>
    <property type="match status" value="1"/>
</dbReference>